<evidence type="ECO:0000313" key="5">
    <source>
        <dbReference type="EMBL" id="RJG03239.1"/>
    </source>
</evidence>
<evidence type="ECO:0000256" key="2">
    <source>
        <dbReference type="ARBA" id="ARBA00022801"/>
    </source>
</evidence>
<dbReference type="CDD" id="cd03445">
    <property type="entry name" value="Thioesterase_II_repeat2"/>
    <property type="match status" value="1"/>
</dbReference>
<sequence length="303" mass="33469">MQLNEAGQEILQWDGINVTALLAIERDPQADGQVLFRSHCNEGNRNGRVFGGQLLGQALRAAQATVAADRSPTLLQVLFAQGALADAPIEYQVRTLQEGKRFSSRQVEARQGERMLISAHVTFQLPVDGPEHSLASHRPVPPPEQLKPMSALTGMPDLAGGDWGWLQKPCLEIRLVDPERHLAVCNTTPHASYWVKLREPLGDDPAVHAAALAYLSDYWTNTAAMTHHVPLKDVIETMYVASLNHSLWLHRACRVDDWLLFSTESSSAQNERALTNARIYDRKGVLVASTSQECLFAARSPKA</sequence>
<dbReference type="SUPFAM" id="SSF54637">
    <property type="entry name" value="Thioesterase/thiol ester dehydrase-isomerase"/>
    <property type="match status" value="2"/>
</dbReference>
<proteinExistence type="inferred from homology"/>
<dbReference type="GO" id="GO:0009062">
    <property type="term" value="P:fatty acid catabolic process"/>
    <property type="evidence" value="ECO:0007669"/>
    <property type="project" value="TreeGrafter"/>
</dbReference>
<evidence type="ECO:0000259" key="3">
    <source>
        <dbReference type="Pfam" id="PF13622"/>
    </source>
</evidence>
<accession>A0A3A3G905</accession>
<dbReference type="EMBL" id="QYUQ01000002">
    <property type="protein sequence ID" value="RJG03239.1"/>
    <property type="molecule type" value="Genomic_DNA"/>
</dbReference>
<dbReference type="GO" id="GO:0006637">
    <property type="term" value="P:acyl-CoA metabolic process"/>
    <property type="evidence" value="ECO:0007669"/>
    <property type="project" value="InterPro"/>
</dbReference>
<dbReference type="RefSeq" id="WP_119786737.1">
    <property type="nucleotide sequence ID" value="NZ_QYUQ01000002.1"/>
</dbReference>
<dbReference type="OrthoDB" id="9781019at2"/>
<keyword evidence="2" id="KW-0378">Hydrolase</keyword>
<dbReference type="Pfam" id="PF20789">
    <property type="entry name" value="4HBT_3C"/>
    <property type="match status" value="1"/>
</dbReference>
<evidence type="ECO:0000256" key="1">
    <source>
        <dbReference type="ARBA" id="ARBA00006538"/>
    </source>
</evidence>
<comment type="caution">
    <text evidence="5">The sequence shown here is derived from an EMBL/GenBank/DDBJ whole genome shotgun (WGS) entry which is preliminary data.</text>
</comment>
<dbReference type="Proteomes" id="UP000266327">
    <property type="component" value="Unassembled WGS sequence"/>
</dbReference>
<gene>
    <name evidence="5" type="ORF">D3878_17940</name>
</gene>
<dbReference type="InterPro" id="IPR042171">
    <property type="entry name" value="Acyl-CoA_hotdog"/>
</dbReference>
<feature type="domain" description="Acyl-CoA thioesterase-like N-terminal HotDog" evidence="3">
    <location>
        <begin position="47"/>
        <end position="124"/>
    </location>
</feature>
<organism evidence="5 6">
    <name type="scientific">Noviherbaspirillum sedimenti</name>
    <dbReference type="NCBI Taxonomy" id="2320865"/>
    <lineage>
        <taxon>Bacteria</taxon>
        <taxon>Pseudomonadati</taxon>
        <taxon>Pseudomonadota</taxon>
        <taxon>Betaproteobacteria</taxon>
        <taxon>Burkholderiales</taxon>
        <taxon>Oxalobacteraceae</taxon>
        <taxon>Noviherbaspirillum</taxon>
    </lineage>
</organism>
<dbReference type="Pfam" id="PF13622">
    <property type="entry name" value="4HBT_3"/>
    <property type="match status" value="1"/>
</dbReference>
<feature type="domain" description="Acyl-CoA thioesterase-like C-terminal" evidence="4">
    <location>
        <begin position="145"/>
        <end position="295"/>
    </location>
</feature>
<evidence type="ECO:0000259" key="4">
    <source>
        <dbReference type="Pfam" id="PF20789"/>
    </source>
</evidence>
<dbReference type="InterPro" id="IPR003703">
    <property type="entry name" value="Acyl_CoA_thio"/>
</dbReference>
<comment type="similarity">
    <text evidence="1">Belongs to the C/M/P thioester hydrolase family.</text>
</comment>
<dbReference type="PANTHER" id="PTHR11066:SF34">
    <property type="entry name" value="ACYL-COENZYME A THIOESTERASE 8"/>
    <property type="match status" value="1"/>
</dbReference>
<reference evidence="6" key="1">
    <citation type="submission" date="2018-09" db="EMBL/GenBank/DDBJ databases">
        <authorList>
            <person name="Zhu H."/>
        </authorList>
    </citation>
    <scope>NUCLEOTIDE SEQUENCE [LARGE SCALE GENOMIC DNA]</scope>
    <source>
        <strain evidence="6">K1S02-23</strain>
    </source>
</reference>
<dbReference type="GO" id="GO:0047617">
    <property type="term" value="F:fatty acyl-CoA hydrolase activity"/>
    <property type="evidence" value="ECO:0007669"/>
    <property type="project" value="InterPro"/>
</dbReference>
<dbReference type="AlphaFoldDB" id="A0A3A3G905"/>
<dbReference type="Gene3D" id="2.40.160.210">
    <property type="entry name" value="Acyl-CoA thioesterase, double hotdog domain"/>
    <property type="match status" value="1"/>
</dbReference>
<dbReference type="CDD" id="cd03444">
    <property type="entry name" value="Thioesterase_II_repeat1"/>
    <property type="match status" value="1"/>
</dbReference>
<dbReference type="InterPro" id="IPR029069">
    <property type="entry name" value="HotDog_dom_sf"/>
</dbReference>
<dbReference type="InterPro" id="IPR049450">
    <property type="entry name" value="ACOT8-like_C"/>
</dbReference>
<name>A0A3A3G905_9BURK</name>
<keyword evidence="6" id="KW-1185">Reference proteome</keyword>
<protein>
    <submittedName>
        <fullName evidence="5">Acyl-CoA thioesterase II</fullName>
    </submittedName>
</protein>
<evidence type="ECO:0000313" key="6">
    <source>
        <dbReference type="Proteomes" id="UP000266327"/>
    </source>
</evidence>
<dbReference type="PANTHER" id="PTHR11066">
    <property type="entry name" value="ACYL-COA THIOESTERASE"/>
    <property type="match status" value="1"/>
</dbReference>
<dbReference type="InterPro" id="IPR049449">
    <property type="entry name" value="TesB_ACOT8-like_N"/>
</dbReference>